<proteinExistence type="predicted"/>
<sequence length="73" mass="7699">MDQVVGPALDGPARLDDGVPDPKSGLETARRRCWHRGGTTGTAGSGFGVLAPRNACQRPWGYPRHSNGQLKSG</sequence>
<comment type="caution">
    <text evidence="2">The sequence shown here is derived from an EMBL/GenBank/DDBJ whole genome shotgun (WGS) entry which is preliminary data.</text>
</comment>
<dbReference type="EMBL" id="SMBK01000005">
    <property type="protein sequence ID" value="TCU38058.1"/>
    <property type="molecule type" value="Genomic_DNA"/>
</dbReference>
<feature type="compositionally biased region" description="Gly residues" evidence="1">
    <location>
        <begin position="38"/>
        <end position="47"/>
    </location>
</feature>
<evidence type="ECO:0000313" key="2">
    <source>
        <dbReference type="EMBL" id="TCU38058.1"/>
    </source>
</evidence>
<protein>
    <submittedName>
        <fullName evidence="2">Uncharacterized protein</fullName>
    </submittedName>
</protein>
<evidence type="ECO:0000256" key="1">
    <source>
        <dbReference type="SAM" id="MobiDB-lite"/>
    </source>
</evidence>
<gene>
    <name evidence="2" type="ORF">EV129_105377</name>
</gene>
<feature type="region of interest" description="Disordered" evidence="1">
    <location>
        <begin position="1"/>
        <end position="73"/>
    </location>
</feature>
<name>A0A4R3RQ20_9HYPH</name>
<organism evidence="2 3">
    <name type="scientific">Rhizobium azibense</name>
    <dbReference type="NCBI Taxonomy" id="1136135"/>
    <lineage>
        <taxon>Bacteria</taxon>
        <taxon>Pseudomonadati</taxon>
        <taxon>Pseudomonadota</taxon>
        <taxon>Alphaproteobacteria</taxon>
        <taxon>Hyphomicrobiales</taxon>
        <taxon>Rhizobiaceae</taxon>
        <taxon>Rhizobium/Agrobacterium group</taxon>
        <taxon>Rhizobium</taxon>
    </lineage>
</organism>
<evidence type="ECO:0000313" key="3">
    <source>
        <dbReference type="Proteomes" id="UP000295507"/>
    </source>
</evidence>
<dbReference type="Proteomes" id="UP000295507">
    <property type="component" value="Unassembled WGS sequence"/>
</dbReference>
<reference evidence="2 3" key="1">
    <citation type="submission" date="2019-03" db="EMBL/GenBank/DDBJ databases">
        <title>Genomic Encyclopedia of Type Strains, Phase IV (KMG-V): Genome sequencing to study the core and pangenomes of soil and plant-associated prokaryotes.</title>
        <authorList>
            <person name="Whitman W."/>
        </authorList>
    </citation>
    <scope>NUCLEOTIDE SEQUENCE [LARGE SCALE GENOMIC DNA]</scope>
    <source>
        <strain evidence="2 3">IE4868</strain>
    </source>
</reference>
<dbReference type="RefSeq" id="WP_132551839.1">
    <property type="nucleotide sequence ID" value="NZ_SMBK01000005.1"/>
</dbReference>
<accession>A0A4R3RQ20</accession>
<dbReference type="AlphaFoldDB" id="A0A4R3RQ20"/>